<dbReference type="InterPro" id="IPR014014">
    <property type="entry name" value="RNA_helicase_DEAD_Q_motif"/>
</dbReference>
<dbReference type="InterPro" id="IPR050547">
    <property type="entry name" value="DEAD_box_RNA_helicases"/>
</dbReference>
<dbReference type="PATRIC" id="fig|81857.3.peg.1739"/>
<comment type="function">
    <text evidence="9">DEAD-box RNA helicase possibly involved in RNA degradation. Unwinds dsRNA in both 5'- and 3'-directions, has RNA-dependent ATPase activity.</text>
</comment>
<dbReference type="InterPro" id="IPR044742">
    <property type="entry name" value="DEAD/DEAH_RhlB"/>
</dbReference>
<dbReference type="PANTHER" id="PTHR47963:SF5">
    <property type="entry name" value="DEAD-BOX ATP-DEPENDENT RNA HELICASE CSHA"/>
    <property type="match status" value="1"/>
</dbReference>
<keyword evidence="5 9" id="KW-0067">ATP-binding</keyword>
<dbReference type="GO" id="GO:0006401">
    <property type="term" value="P:RNA catabolic process"/>
    <property type="evidence" value="ECO:0007669"/>
    <property type="project" value="UniProtKB-UniRule"/>
</dbReference>
<dbReference type="Proteomes" id="UP000051645">
    <property type="component" value="Unassembled WGS sequence"/>
</dbReference>
<evidence type="ECO:0000313" key="15">
    <source>
        <dbReference type="EMBL" id="KRN27883.1"/>
    </source>
</evidence>
<dbReference type="GO" id="GO:0009409">
    <property type="term" value="P:response to cold"/>
    <property type="evidence" value="ECO:0007669"/>
    <property type="project" value="TreeGrafter"/>
</dbReference>
<dbReference type="InterPro" id="IPR030880">
    <property type="entry name" value="DEAD_helicase_CshA"/>
</dbReference>
<protein>
    <recommendedName>
        <fullName evidence="9">DEAD-box ATP-dependent RNA helicase CshA</fullName>
        <ecNumber evidence="9">3.6.4.13</ecNumber>
    </recommendedName>
</protein>
<dbReference type="EMBL" id="JQAT01000005">
    <property type="protein sequence ID" value="KRN27883.1"/>
    <property type="molecule type" value="Genomic_DNA"/>
</dbReference>
<dbReference type="GO" id="GO:0005524">
    <property type="term" value="F:ATP binding"/>
    <property type="evidence" value="ECO:0007669"/>
    <property type="project" value="UniProtKB-UniRule"/>
</dbReference>
<keyword evidence="4 9" id="KW-0347">Helicase</keyword>
<dbReference type="OrthoDB" id="9805696at2"/>
<evidence type="ECO:0000256" key="8">
    <source>
        <dbReference type="ARBA" id="ARBA00047984"/>
    </source>
</evidence>
<evidence type="ECO:0000259" key="14">
    <source>
        <dbReference type="PROSITE" id="PS51195"/>
    </source>
</evidence>
<comment type="subunit">
    <text evidence="9">Oligomerizes, may be a member of the RNA degradosome.</text>
</comment>
<dbReference type="GO" id="GO:0016787">
    <property type="term" value="F:hydrolase activity"/>
    <property type="evidence" value="ECO:0007669"/>
    <property type="project" value="UniProtKB-KW"/>
</dbReference>
<evidence type="ECO:0000313" key="17">
    <source>
        <dbReference type="Proteomes" id="UP000051645"/>
    </source>
</evidence>
<dbReference type="InterPro" id="IPR001650">
    <property type="entry name" value="Helicase_C-like"/>
</dbReference>
<feature type="domain" description="Helicase ATP-binding" evidence="12">
    <location>
        <begin position="32"/>
        <end position="202"/>
    </location>
</feature>
<dbReference type="STRING" id="81857.IV38_GL001722"/>
<comment type="caution">
    <text evidence="15">The sequence shown here is derived from an EMBL/GenBank/DDBJ whole genome shotgun (WGS) entry which is preliminary data.</text>
</comment>
<evidence type="ECO:0000256" key="2">
    <source>
        <dbReference type="ARBA" id="ARBA00022741"/>
    </source>
</evidence>
<evidence type="ECO:0000256" key="7">
    <source>
        <dbReference type="ARBA" id="ARBA00023016"/>
    </source>
</evidence>
<evidence type="ECO:0000256" key="10">
    <source>
        <dbReference type="PROSITE-ProRule" id="PRU00552"/>
    </source>
</evidence>
<organism evidence="15 18">
    <name type="scientific">Lactobacillus selangorensis</name>
    <dbReference type="NCBI Taxonomy" id="81857"/>
    <lineage>
        <taxon>Bacteria</taxon>
        <taxon>Bacillati</taxon>
        <taxon>Bacillota</taxon>
        <taxon>Bacilli</taxon>
        <taxon>Lactobacillales</taxon>
        <taxon>Lactobacillaceae</taxon>
        <taxon>Lactobacillus</taxon>
    </lineage>
</organism>
<keyword evidence="17" id="KW-1185">Reference proteome</keyword>
<dbReference type="CDD" id="cd18787">
    <property type="entry name" value="SF2_C_DEAD"/>
    <property type="match status" value="1"/>
</dbReference>
<dbReference type="EC" id="3.6.4.13" evidence="9"/>
<dbReference type="PROSITE" id="PS51192">
    <property type="entry name" value="HELICASE_ATP_BIND_1"/>
    <property type="match status" value="1"/>
</dbReference>
<evidence type="ECO:0000256" key="3">
    <source>
        <dbReference type="ARBA" id="ARBA00022801"/>
    </source>
</evidence>
<feature type="region of interest" description="Disordered" evidence="11">
    <location>
        <begin position="424"/>
        <end position="520"/>
    </location>
</feature>
<dbReference type="InterPro" id="IPR000629">
    <property type="entry name" value="RNA-helicase_DEAD-box_CS"/>
</dbReference>
<evidence type="ECO:0000259" key="13">
    <source>
        <dbReference type="PROSITE" id="PS51194"/>
    </source>
</evidence>
<evidence type="ECO:0000256" key="11">
    <source>
        <dbReference type="SAM" id="MobiDB-lite"/>
    </source>
</evidence>
<reference evidence="17 18" key="1">
    <citation type="journal article" date="2015" name="Genome Announc.">
        <title>Expanding the biotechnology potential of lactobacilli through comparative genomics of 213 strains and associated genera.</title>
        <authorList>
            <person name="Sun Z."/>
            <person name="Harris H.M."/>
            <person name="McCann A."/>
            <person name="Guo C."/>
            <person name="Argimon S."/>
            <person name="Zhang W."/>
            <person name="Yang X."/>
            <person name="Jeffery I.B."/>
            <person name="Cooney J.C."/>
            <person name="Kagawa T.F."/>
            <person name="Liu W."/>
            <person name="Song Y."/>
            <person name="Salvetti E."/>
            <person name="Wrobel A."/>
            <person name="Rasinkangas P."/>
            <person name="Parkhill J."/>
            <person name="Rea M.C."/>
            <person name="O'Sullivan O."/>
            <person name="Ritari J."/>
            <person name="Douillard F.P."/>
            <person name="Paul Ross R."/>
            <person name="Yang R."/>
            <person name="Briner A.E."/>
            <person name="Felis G.E."/>
            <person name="de Vos W.M."/>
            <person name="Barrangou R."/>
            <person name="Klaenhammer T.R."/>
            <person name="Caufield P.W."/>
            <person name="Cui Y."/>
            <person name="Zhang H."/>
            <person name="O'Toole P.W."/>
        </authorList>
    </citation>
    <scope>NUCLEOTIDE SEQUENCE [LARGE SCALE GENOMIC DNA]</scope>
    <source>
        <strain evidence="15 18">ATCC BAA-66</strain>
        <strain evidence="16 17">DSM 13344</strain>
    </source>
</reference>
<evidence type="ECO:0000256" key="5">
    <source>
        <dbReference type="ARBA" id="ARBA00022840"/>
    </source>
</evidence>
<dbReference type="AlphaFoldDB" id="A0A0R2FJK5"/>
<dbReference type="InterPro" id="IPR014001">
    <property type="entry name" value="Helicase_ATP-bd"/>
</dbReference>
<keyword evidence="2 9" id="KW-0547">Nucleotide-binding</keyword>
<dbReference type="EMBL" id="JQAZ01000006">
    <property type="protein sequence ID" value="KRN30646.1"/>
    <property type="molecule type" value="Genomic_DNA"/>
</dbReference>
<feature type="domain" description="Helicase C-terminal" evidence="13">
    <location>
        <begin position="213"/>
        <end position="373"/>
    </location>
</feature>
<dbReference type="GO" id="GO:0033592">
    <property type="term" value="F:RNA strand annealing activity"/>
    <property type="evidence" value="ECO:0007669"/>
    <property type="project" value="TreeGrafter"/>
</dbReference>
<dbReference type="GO" id="GO:0003724">
    <property type="term" value="F:RNA helicase activity"/>
    <property type="evidence" value="ECO:0007669"/>
    <property type="project" value="UniProtKB-UniRule"/>
</dbReference>
<accession>A0A0R2FJK5</accession>
<dbReference type="PROSITE" id="PS51195">
    <property type="entry name" value="Q_MOTIF"/>
    <property type="match status" value="1"/>
</dbReference>
<dbReference type="PANTHER" id="PTHR47963">
    <property type="entry name" value="DEAD-BOX ATP-DEPENDENT RNA HELICASE 47, MITOCHONDRIAL"/>
    <property type="match status" value="1"/>
</dbReference>
<dbReference type="SMART" id="SM00490">
    <property type="entry name" value="HELICc"/>
    <property type="match status" value="1"/>
</dbReference>
<evidence type="ECO:0000256" key="9">
    <source>
        <dbReference type="HAMAP-Rule" id="MF_01493"/>
    </source>
</evidence>
<evidence type="ECO:0000256" key="6">
    <source>
        <dbReference type="ARBA" id="ARBA00022884"/>
    </source>
</evidence>
<dbReference type="FunFam" id="3.40.50.300:FF:000108">
    <property type="entry name" value="ATP-dependent RNA helicase RhlE"/>
    <property type="match status" value="1"/>
</dbReference>
<evidence type="ECO:0000256" key="4">
    <source>
        <dbReference type="ARBA" id="ARBA00022806"/>
    </source>
</evidence>
<dbReference type="GO" id="GO:0005829">
    <property type="term" value="C:cytosol"/>
    <property type="evidence" value="ECO:0007669"/>
    <property type="project" value="TreeGrafter"/>
</dbReference>
<comment type="subcellular location">
    <subcellularLocation>
        <location evidence="9">Cytoplasm</location>
    </subcellularLocation>
</comment>
<comment type="catalytic activity">
    <reaction evidence="8 9">
        <text>ATP + H2O = ADP + phosphate + H(+)</text>
        <dbReference type="Rhea" id="RHEA:13065"/>
        <dbReference type="ChEBI" id="CHEBI:15377"/>
        <dbReference type="ChEBI" id="CHEBI:15378"/>
        <dbReference type="ChEBI" id="CHEBI:30616"/>
        <dbReference type="ChEBI" id="CHEBI:43474"/>
        <dbReference type="ChEBI" id="CHEBI:456216"/>
        <dbReference type="EC" id="3.6.4.13"/>
    </reaction>
</comment>
<evidence type="ECO:0000313" key="18">
    <source>
        <dbReference type="Proteomes" id="UP000051751"/>
    </source>
</evidence>
<comment type="similarity">
    <text evidence="9">Belongs to the DEAD box helicase family. CshA subfamily.</text>
</comment>
<feature type="short sequence motif" description="Q motif" evidence="10">
    <location>
        <begin position="1"/>
        <end position="29"/>
    </location>
</feature>
<dbReference type="SMART" id="SM00487">
    <property type="entry name" value="DEXDc"/>
    <property type="match status" value="1"/>
</dbReference>
<dbReference type="PROSITE" id="PS51194">
    <property type="entry name" value="HELICASE_CTER"/>
    <property type="match status" value="1"/>
</dbReference>
<feature type="domain" description="DEAD-box RNA helicase Q" evidence="14">
    <location>
        <begin position="1"/>
        <end position="29"/>
    </location>
</feature>
<keyword evidence="6 9" id="KW-0694">RNA-binding</keyword>
<dbReference type="InterPro" id="IPR027417">
    <property type="entry name" value="P-loop_NTPase"/>
</dbReference>
<dbReference type="PROSITE" id="PS00039">
    <property type="entry name" value="DEAD_ATP_HELICASE"/>
    <property type="match status" value="1"/>
</dbReference>
<dbReference type="Gene3D" id="3.40.50.300">
    <property type="entry name" value="P-loop containing nucleotide triphosphate hydrolases"/>
    <property type="match status" value="2"/>
</dbReference>
<dbReference type="HAMAP" id="MF_01493">
    <property type="entry name" value="DEAD_helicase_CshA"/>
    <property type="match status" value="1"/>
</dbReference>
<keyword evidence="3 9" id="KW-0378">Hydrolase</keyword>
<dbReference type="CDD" id="cd00268">
    <property type="entry name" value="DEADc"/>
    <property type="match status" value="1"/>
</dbReference>
<keyword evidence="7 9" id="KW-0346">Stress response</keyword>
<keyword evidence="1 9" id="KW-0963">Cytoplasm</keyword>
<evidence type="ECO:0000259" key="12">
    <source>
        <dbReference type="PROSITE" id="PS51192"/>
    </source>
</evidence>
<evidence type="ECO:0000313" key="16">
    <source>
        <dbReference type="EMBL" id="KRN30646.1"/>
    </source>
</evidence>
<name>A0A0R2FJK5_9LACO</name>
<dbReference type="SUPFAM" id="SSF52540">
    <property type="entry name" value="P-loop containing nucleoside triphosphate hydrolases"/>
    <property type="match status" value="1"/>
</dbReference>
<feature type="compositionally biased region" description="Basic and acidic residues" evidence="11">
    <location>
        <begin position="479"/>
        <end position="501"/>
    </location>
</feature>
<dbReference type="Pfam" id="PF00271">
    <property type="entry name" value="Helicase_C"/>
    <property type="match status" value="1"/>
</dbReference>
<gene>
    <name evidence="9" type="primary">cshA</name>
    <name evidence="15" type="ORF">IV38_GL001722</name>
    <name evidence="16" type="ORF">IV40_GL001833</name>
</gene>
<sequence>MKFEELGLDTDILEAVQKAGFKEATPIQAQTIPLTLQGKDVIGQAQTGTGKTAAFGIPIIQNLDMNDDHIQALIISPTRELAVQTQEELYRLGRFKKAKVQVVYGGADIRRQIRNLKDHPQILVGTPGRLLDHVNRHTVKLDHIKTLVLDEADEMLDMGFVEDIESIIKNTPEDRQTLLFSATIPAAILKIGKKFMHNPDTVKIESKELTADLIDQYYVRSKEYEKFNLMTRLFDVQHPELTLVFGRTKRRVDELTRGLQARGYNAEGIHGDLSQQKRMSVLRSFKNGDLDILVATDVAARGLDISGVTHVYNYDIPQDPDSYVHRIGRTGRAGKSGVSVTFVTPNEMGYLRTIEHLTKVRMTPLKPPTAEEAFHGRLSAALGEVEKLVAADQTDALEDYTGAAKKLLAEHDSVELVAGLLKSMTKADSSTVPVKITPERPLPNRGRRGGNRNGGHGHGGRHYENHRGGRNNNHGRGGNRYDRDRRHNNRDNDHRSSDHRNGGGKNYIGKRNYTIRNNKD</sequence>
<dbReference type="Pfam" id="PF00270">
    <property type="entry name" value="DEAD"/>
    <property type="match status" value="1"/>
</dbReference>
<dbReference type="InterPro" id="IPR011545">
    <property type="entry name" value="DEAD/DEAH_box_helicase_dom"/>
</dbReference>
<evidence type="ECO:0000256" key="1">
    <source>
        <dbReference type="ARBA" id="ARBA00022490"/>
    </source>
</evidence>
<dbReference type="RefSeq" id="WP_057770635.1">
    <property type="nucleotide sequence ID" value="NZ_JQAT01000005.1"/>
</dbReference>
<proteinExistence type="inferred from homology"/>
<dbReference type="Proteomes" id="UP000051751">
    <property type="component" value="Unassembled WGS sequence"/>
</dbReference>
<dbReference type="GO" id="GO:0005840">
    <property type="term" value="C:ribosome"/>
    <property type="evidence" value="ECO:0007669"/>
    <property type="project" value="TreeGrafter"/>
</dbReference>